<dbReference type="GeneID" id="71985914"/>
<sequence length="89" mass="10300">MTRMNANVTTQQYMFGPKLLVTPVTLPYVTEWDVYLPKMDASNGTREWTYWWTNETYAGGQMVAVPTPLEWIPVFHLGGRDELLRGNVF</sequence>
<dbReference type="SUPFAM" id="SSF51011">
    <property type="entry name" value="Glycosyl hydrolase domain"/>
    <property type="match status" value="1"/>
</dbReference>
<reference evidence="2" key="1">
    <citation type="submission" date="2021-12" db="EMBL/GenBank/DDBJ databases">
        <authorList>
            <person name="Zaccaron A."/>
            <person name="Stergiopoulos I."/>
        </authorList>
    </citation>
    <scope>NUCLEOTIDE SEQUENCE</scope>
    <source>
        <strain evidence="2">Race5_Kim</strain>
    </source>
</reference>
<feature type="domain" description="Glycosyl hydrolase family 31 C-terminal" evidence="1">
    <location>
        <begin position="9"/>
        <end position="79"/>
    </location>
</feature>
<dbReference type="RefSeq" id="XP_047762318.1">
    <property type="nucleotide sequence ID" value="XM_047905184.1"/>
</dbReference>
<dbReference type="AlphaFoldDB" id="A0A9Q8LIC6"/>
<gene>
    <name evidence="2" type="ORF">CLAFUR5_06036</name>
</gene>
<dbReference type="Gene3D" id="2.60.40.1180">
    <property type="entry name" value="Golgi alpha-mannosidase II"/>
    <property type="match status" value="1"/>
</dbReference>
<reference evidence="2" key="2">
    <citation type="journal article" date="2022" name="Microb. Genom.">
        <title>A chromosome-scale genome assembly of the tomato pathogen Cladosporium fulvum reveals a compartmentalized genome architecture and the presence of a dispensable chromosome.</title>
        <authorList>
            <person name="Zaccaron A.Z."/>
            <person name="Chen L.H."/>
            <person name="Samaras A."/>
            <person name="Stergiopoulos I."/>
        </authorList>
    </citation>
    <scope>NUCLEOTIDE SEQUENCE</scope>
    <source>
        <strain evidence="2">Race5_Kim</strain>
    </source>
</reference>
<dbReference type="KEGG" id="ffu:CLAFUR5_06036"/>
<organism evidence="2 3">
    <name type="scientific">Passalora fulva</name>
    <name type="common">Tomato leaf mold</name>
    <name type="synonym">Cladosporium fulvum</name>
    <dbReference type="NCBI Taxonomy" id="5499"/>
    <lineage>
        <taxon>Eukaryota</taxon>
        <taxon>Fungi</taxon>
        <taxon>Dikarya</taxon>
        <taxon>Ascomycota</taxon>
        <taxon>Pezizomycotina</taxon>
        <taxon>Dothideomycetes</taxon>
        <taxon>Dothideomycetidae</taxon>
        <taxon>Mycosphaerellales</taxon>
        <taxon>Mycosphaerellaceae</taxon>
        <taxon>Fulvia</taxon>
    </lineage>
</organism>
<dbReference type="PANTHER" id="PTHR43863">
    <property type="entry name" value="HYDROLASE, PUTATIVE (AFU_ORTHOLOGUE AFUA_1G03140)-RELATED"/>
    <property type="match status" value="1"/>
</dbReference>
<accession>A0A9Q8LIC6</accession>
<dbReference type="InterPro" id="IPR013780">
    <property type="entry name" value="Glyco_hydro_b"/>
</dbReference>
<evidence type="ECO:0000259" key="1">
    <source>
        <dbReference type="Pfam" id="PF21365"/>
    </source>
</evidence>
<keyword evidence="3" id="KW-1185">Reference proteome</keyword>
<dbReference type="InterPro" id="IPR051816">
    <property type="entry name" value="Glycosyl_Hydrolase_31"/>
</dbReference>
<dbReference type="PANTHER" id="PTHR43863:SF2">
    <property type="entry name" value="MALTASE-GLUCOAMYLASE"/>
    <property type="match status" value="1"/>
</dbReference>
<dbReference type="Proteomes" id="UP000756132">
    <property type="component" value="Chromosome 5"/>
</dbReference>
<protein>
    <submittedName>
        <fullName evidence="2">Alpha-xylosidase A</fullName>
    </submittedName>
</protein>
<dbReference type="InterPro" id="IPR048395">
    <property type="entry name" value="Glyco_hydro_31_C"/>
</dbReference>
<dbReference type="Pfam" id="PF21365">
    <property type="entry name" value="Glyco_hydro_31_3rd"/>
    <property type="match status" value="1"/>
</dbReference>
<evidence type="ECO:0000313" key="3">
    <source>
        <dbReference type="Proteomes" id="UP000756132"/>
    </source>
</evidence>
<proteinExistence type="predicted"/>
<dbReference type="EMBL" id="CP090167">
    <property type="protein sequence ID" value="UJO17952.1"/>
    <property type="molecule type" value="Genomic_DNA"/>
</dbReference>
<name>A0A9Q8LIC6_PASFU</name>
<evidence type="ECO:0000313" key="2">
    <source>
        <dbReference type="EMBL" id="UJO17952.1"/>
    </source>
</evidence>
<dbReference type="OrthoDB" id="3639203at2759"/>